<organism evidence="2 3">
    <name type="scientific">Faecalicatena acetigenes</name>
    <dbReference type="NCBI Taxonomy" id="2981790"/>
    <lineage>
        <taxon>Bacteria</taxon>
        <taxon>Bacillati</taxon>
        <taxon>Bacillota</taxon>
        <taxon>Clostridia</taxon>
        <taxon>Lachnospirales</taxon>
        <taxon>Lachnospiraceae</taxon>
        <taxon>Faecalicatena</taxon>
    </lineage>
</organism>
<keyword evidence="1" id="KW-0812">Transmembrane</keyword>
<sequence length="169" mass="19395">MKKRCVVDTVIENPYNETEEKKGRWQMIFGNDEGKRNSIWKTVMSVSTVLIIIIAAFFIIKLFTANPLEGKWYCADSDLTMSVGGDKTIEFSWKDEEEQSVKMHAEYQIDKEEKVLTLYEKESADDGAGGAKAKDVSAVLDTSYDYSIEQETLTLTDREYGEQMIFERK</sequence>
<dbReference type="EMBL" id="JAOQJX010000010">
    <property type="protein sequence ID" value="MCU6747632.1"/>
    <property type="molecule type" value="Genomic_DNA"/>
</dbReference>
<accession>A0ABT2TBI0</accession>
<gene>
    <name evidence="2" type="ORF">OCV51_08175</name>
</gene>
<name>A0ABT2TBI0_9FIRM</name>
<keyword evidence="1" id="KW-1133">Transmembrane helix</keyword>
<evidence type="ECO:0000313" key="2">
    <source>
        <dbReference type="EMBL" id="MCU6747632.1"/>
    </source>
</evidence>
<dbReference type="Proteomes" id="UP001652394">
    <property type="component" value="Unassembled WGS sequence"/>
</dbReference>
<dbReference type="RefSeq" id="WP_242866632.1">
    <property type="nucleotide sequence ID" value="NZ_JAOQJX010000010.1"/>
</dbReference>
<evidence type="ECO:0000256" key="1">
    <source>
        <dbReference type="SAM" id="Phobius"/>
    </source>
</evidence>
<proteinExistence type="predicted"/>
<keyword evidence="1" id="KW-0472">Membrane</keyword>
<evidence type="ECO:0000313" key="3">
    <source>
        <dbReference type="Proteomes" id="UP001652394"/>
    </source>
</evidence>
<comment type="caution">
    <text evidence="2">The sequence shown here is derived from an EMBL/GenBank/DDBJ whole genome shotgun (WGS) entry which is preliminary data.</text>
</comment>
<reference evidence="2 3" key="1">
    <citation type="journal article" date="2021" name="ISME Commun">
        <title>Automated analysis of genomic sequences facilitates high-throughput and comprehensive description of bacteria.</title>
        <authorList>
            <person name="Hitch T.C.A."/>
        </authorList>
    </citation>
    <scope>NUCLEOTIDE SEQUENCE [LARGE SCALE GENOMIC DNA]</scope>
    <source>
        <strain evidence="2 3">H2_18</strain>
    </source>
</reference>
<keyword evidence="3" id="KW-1185">Reference proteome</keyword>
<evidence type="ECO:0008006" key="4">
    <source>
        <dbReference type="Google" id="ProtNLM"/>
    </source>
</evidence>
<protein>
    <recommendedName>
        <fullName evidence="4">DUF5640 domain-containing protein</fullName>
    </recommendedName>
</protein>
<feature type="transmembrane region" description="Helical" evidence="1">
    <location>
        <begin position="39"/>
        <end position="63"/>
    </location>
</feature>